<name>A0AAX2K6J3_ECOLX</name>
<sequence length="64" mass="7457">MIILLFFHIFNKNYDSESGTKFISTDLHGGPFFVSEHHDLSVLPPNQFYRTQPNSPHINLIVWV</sequence>
<evidence type="ECO:0000313" key="1">
    <source>
        <dbReference type="EMBL" id="STM22066.1"/>
    </source>
</evidence>
<gene>
    <name evidence="1" type="ORF">NCTC8333_00927</name>
</gene>
<evidence type="ECO:0000313" key="2">
    <source>
        <dbReference type="Proteomes" id="UP000254718"/>
    </source>
</evidence>
<proteinExistence type="predicted"/>
<dbReference type="Proteomes" id="UP000254718">
    <property type="component" value="Unassembled WGS sequence"/>
</dbReference>
<dbReference type="EMBL" id="UGFE01000002">
    <property type="protein sequence ID" value="STM22066.1"/>
    <property type="molecule type" value="Genomic_DNA"/>
</dbReference>
<comment type="caution">
    <text evidence="1">The sequence shown here is derived from an EMBL/GenBank/DDBJ whole genome shotgun (WGS) entry which is preliminary data.</text>
</comment>
<reference evidence="1 2" key="1">
    <citation type="submission" date="2018-06" db="EMBL/GenBank/DDBJ databases">
        <authorList>
            <consortium name="Pathogen Informatics"/>
            <person name="Doyle S."/>
        </authorList>
    </citation>
    <scope>NUCLEOTIDE SEQUENCE [LARGE SCALE GENOMIC DNA]</scope>
    <source>
        <strain evidence="1 2">NCTC8333</strain>
    </source>
</reference>
<organism evidence="1 2">
    <name type="scientific">Escherichia coli</name>
    <dbReference type="NCBI Taxonomy" id="562"/>
    <lineage>
        <taxon>Bacteria</taxon>
        <taxon>Pseudomonadati</taxon>
        <taxon>Pseudomonadota</taxon>
        <taxon>Gammaproteobacteria</taxon>
        <taxon>Enterobacterales</taxon>
        <taxon>Enterobacteriaceae</taxon>
        <taxon>Escherichia</taxon>
    </lineage>
</organism>
<dbReference type="AlphaFoldDB" id="A0AAX2K6J3"/>
<accession>A0AAX2K6J3</accession>
<protein>
    <submittedName>
        <fullName evidence="1">Uncharacterized protein</fullName>
    </submittedName>
</protein>